<evidence type="ECO:0000313" key="2">
    <source>
        <dbReference type="Proteomes" id="UP001630127"/>
    </source>
</evidence>
<name>A0ABD3AU43_9GENT</name>
<dbReference type="Proteomes" id="UP001630127">
    <property type="component" value="Unassembled WGS sequence"/>
</dbReference>
<reference evidence="1 2" key="1">
    <citation type="submission" date="2024-11" db="EMBL/GenBank/DDBJ databases">
        <title>A near-complete genome assembly of Cinchona calisaya.</title>
        <authorList>
            <person name="Lian D.C."/>
            <person name="Zhao X.W."/>
            <person name="Wei L."/>
        </authorList>
    </citation>
    <scope>NUCLEOTIDE SEQUENCE [LARGE SCALE GENOMIC DNA]</scope>
    <source>
        <tissue evidence="1">Nenye</tissue>
    </source>
</reference>
<comment type="caution">
    <text evidence="1">The sequence shown here is derived from an EMBL/GenBank/DDBJ whole genome shotgun (WGS) entry which is preliminary data.</text>
</comment>
<sequence length="113" mass="12606">GFGPNACKLLVKVGYDPKEEGTLGKVPTKITGEETHGMTSTQKMLKDKRYAVNNLSMRLGYRPPSPVRIAIKRANTYHITIKEEIVLKGSRRSFFDRLGKVTPSVSVFERLGP</sequence>
<feature type="non-terminal residue" evidence="1">
    <location>
        <position position="1"/>
    </location>
</feature>
<gene>
    <name evidence="1" type="ORF">ACH5RR_003203</name>
</gene>
<proteinExistence type="predicted"/>
<accession>A0ABD3AU43</accession>
<evidence type="ECO:0000313" key="1">
    <source>
        <dbReference type="EMBL" id="KAL3534742.1"/>
    </source>
</evidence>
<keyword evidence="2" id="KW-1185">Reference proteome</keyword>
<dbReference type="EMBL" id="JBJUIK010000002">
    <property type="protein sequence ID" value="KAL3534742.1"/>
    <property type="molecule type" value="Genomic_DNA"/>
</dbReference>
<protein>
    <submittedName>
        <fullName evidence="1">Uncharacterized protein</fullName>
    </submittedName>
</protein>
<organism evidence="1 2">
    <name type="scientific">Cinchona calisaya</name>
    <dbReference type="NCBI Taxonomy" id="153742"/>
    <lineage>
        <taxon>Eukaryota</taxon>
        <taxon>Viridiplantae</taxon>
        <taxon>Streptophyta</taxon>
        <taxon>Embryophyta</taxon>
        <taxon>Tracheophyta</taxon>
        <taxon>Spermatophyta</taxon>
        <taxon>Magnoliopsida</taxon>
        <taxon>eudicotyledons</taxon>
        <taxon>Gunneridae</taxon>
        <taxon>Pentapetalae</taxon>
        <taxon>asterids</taxon>
        <taxon>lamiids</taxon>
        <taxon>Gentianales</taxon>
        <taxon>Rubiaceae</taxon>
        <taxon>Cinchonoideae</taxon>
        <taxon>Cinchoneae</taxon>
        <taxon>Cinchona</taxon>
    </lineage>
</organism>
<dbReference type="AlphaFoldDB" id="A0ABD3AU43"/>